<accession>A0A7X1FAB4</accession>
<comment type="caution">
    <text evidence="1">The sequence shown here is derived from an EMBL/GenBank/DDBJ whole genome shotgun (WGS) entry which is preliminary data.</text>
</comment>
<evidence type="ECO:0000313" key="1">
    <source>
        <dbReference type="EMBL" id="MBC2653312.1"/>
    </source>
</evidence>
<evidence type="ECO:0008006" key="3">
    <source>
        <dbReference type="Google" id="ProtNLM"/>
    </source>
</evidence>
<proteinExistence type="predicted"/>
<evidence type="ECO:0000313" key="2">
    <source>
        <dbReference type="Proteomes" id="UP000520156"/>
    </source>
</evidence>
<keyword evidence="2" id="KW-1185">Reference proteome</keyword>
<protein>
    <recommendedName>
        <fullName evidence="3">SIR2-like domain-containing protein</fullName>
    </recommendedName>
</protein>
<name>A0A7X1FAB4_9SPHN</name>
<organism evidence="1 2">
    <name type="scientific">Novosphingobium aerophilum</name>
    <dbReference type="NCBI Taxonomy" id="2839843"/>
    <lineage>
        <taxon>Bacteria</taxon>
        <taxon>Pseudomonadati</taxon>
        <taxon>Pseudomonadota</taxon>
        <taxon>Alphaproteobacteria</taxon>
        <taxon>Sphingomonadales</taxon>
        <taxon>Sphingomonadaceae</taxon>
        <taxon>Novosphingobium</taxon>
    </lineage>
</organism>
<dbReference type="EMBL" id="JACLAU010000043">
    <property type="protein sequence ID" value="MBC2653312.1"/>
    <property type="molecule type" value="Genomic_DNA"/>
</dbReference>
<dbReference type="RefSeq" id="WP_185684694.1">
    <property type="nucleotide sequence ID" value="NZ_JACLAU010000043.1"/>
</dbReference>
<sequence length="206" mass="23135">MLTEGVKCADVDEIFNNVSIVCFNYDRCIEIFLKEALITYYKIDEIKSVDLVGRLNIIHPYGSVGHFDVRNERFTPLGGEGCSLRKSVADIRTFNEGLKSASHRAAIADALCDAQTLVFLGFAYHPINMSLLEVDRSSKIQNIFGTAKGMGEPSIKRVSSDLLRILSKQMFQPDKGGIRNLAAVRQMEIEENTSHDFLMRHFRGIT</sequence>
<dbReference type="AlphaFoldDB" id="A0A7X1FAB4"/>
<dbReference type="Proteomes" id="UP000520156">
    <property type="component" value="Unassembled WGS sequence"/>
</dbReference>
<gene>
    <name evidence="1" type="ORF">H7F49_16620</name>
</gene>
<reference evidence="1 2" key="1">
    <citation type="submission" date="2020-08" db="EMBL/GenBank/DDBJ databases">
        <title>The genome sequence of Novosphingobium flavum 4Y4.</title>
        <authorList>
            <person name="Liu Y."/>
        </authorList>
    </citation>
    <scope>NUCLEOTIDE SEQUENCE [LARGE SCALE GENOMIC DNA]</scope>
    <source>
        <strain evidence="1 2">4Y4</strain>
    </source>
</reference>